<proteinExistence type="predicted"/>
<feature type="region of interest" description="Disordered" evidence="1">
    <location>
        <begin position="707"/>
        <end position="846"/>
    </location>
</feature>
<evidence type="ECO:0000256" key="1">
    <source>
        <dbReference type="SAM" id="MobiDB-lite"/>
    </source>
</evidence>
<dbReference type="EMBL" id="JAMQGM010000026">
    <property type="protein sequence ID" value="MCM2578152.1"/>
    <property type="molecule type" value="Genomic_DNA"/>
</dbReference>
<gene>
    <name evidence="2" type="ORF">M1E25_12430</name>
</gene>
<dbReference type="RefSeq" id="WP_251414192.1">
    <property type="nucleotide sequence ID" value="NZ_JAMQGM010000026.1"/>
</dbReference>
<feature type="region of interest" description="Disordered" evidence="1">
    <location>
        <begin position="1"/>
        <end position="49"/>
    </location>
</feature>
<protein>
    <submittedName>
        <fullName evidence="2">ATP-binding protein</fullName>
    </submittedName>
</protein>
<feature type="compositionally biased region" description="Low complexity" evidence="1">
    <location>
        <begin position="36"/>
        <end position="45"/>
    </location>
</feature>
<feature type="region of interest" description="Disordered" evidence="1">
    <location>
        <begin position="656"/>
        <end position="680"/>
    </location>
</feature>
<keyword evidence="3" id="KW-1185">Reference proteome</keyword>
<reference evidence="2" key="1">
    <citation type="journal article" date="2023" name="Int. J. Syst. Evol. Microbiol.">
        <title>Streptomyces meridianus sp. nov. isolated from brackish water of the Tagus estuary in Alcochete, Portugal.</title>
        <authorList>
            <person name="Santos J.D.N."/>
            <person name="Klimek D."/>
            <person name="Calusinska M."/>
            <person name="Lobo Da Cunha A."/>
            <person name="Catita J."/>
            <person name="Goncalves H."/>
            <person name="Gonzalez I."/>
            <person name="Reyes F."/>
            <person name="Lage O.M."/>
        </authorList>
    </citation>
    <scope>NUCLEOTIDE SEQUENCE</scope>
    <source>
        <strain evidence="2">MTZ3.1</strain>
    </source>
</reference>
<feature type="compositionally biased region" description="Low complexity" evidence="1">
    <location>
        <begin position="788"/>
        <end position="823"/>
    </location>
</feature>
<feature type="compositionally biased region" description="Basic and acidic residues" evidence="1">
    <location>
        <begin position="87"/>
        <end position="96"/>
    </location>
</feature>
<name>A0ABT0X6K6_9ACTN</name>
<keyword evidence="2" id="KW-0067">ATP-binding</keyword>
<comment type="caution">
    <text evidence="2">The sequence shown here is derived from an EMBL/GenBank/DDBJ whole genome shotgun (WGS) entry which is preliminary data.</text>
</comment>
<dbReference type="SUPFAM" id="SSF52540">
    <property type="entry name" value="P-loop containing nucleoside triphosphate hydrolases"/>
    <property type="match status" value="1"/>
</dbReference>
<feature type="compositionally biased region" description="Low complexity" evidence="1">
    <location>
        <begin position="765"/>
        <end position="778"/>
    </location>
</feature>
<dbReference type="GO" id="GO:0005524">
    <property type="term" value="F:ATP binding"/>
    <property type="evidence" value="ECO:0007669"/>
    <property type="project" value="UniProtKB-KW"/>
</dbReference>
<feature type="region of interest" description="Disordered" evidence="1">
    <location>
        <begin position="63"/>
        <end position="108"/>
    </location>
</feature>
<accession>A0ABT0X6K6</accession>
<feature type="compositionally biased region" description="Basic and acidic residues" evidence="1">
    <location>
        <begin position="1"/>
        <end position="17"/>
    </location>
</feature>
<sequence length="846" mass="87397">MNRAPEEYARDGQDSGARRGFGGSERRNLSSGDPIAASAQSAPAPARDRLVRILAGDHVLTLNPVDGSEVEPCPPGSRPGTPVRSSPDVRERRNAETRPPSPVGRTVPHIPLLGREEERMSLHRLLSQGRSVRVTGPAGSGRSSLLEAVAGDCADLAPDGVVRVSGRHRAALDLLHELFALFHDAADQRPGRERLLETVRGIGAVIVVDDLEFGGSALDELLDAVPDCALLISATPDVPAPSANARVEELFLTGLSRSDSLDVLARAAQRPLDGDEAAWAADLWFESEGLPLRFLQAAAILRNRDAALPGRNTSESDEEFFAAFEPLAALTPLPPLAEAAAPVGLLAGRLSEPARSALRFAVALGGECPDQTHLPALTGDAYADAALGELLDCGLVTAAGPQYRLAAGVLAQLEASGHGTGAVERARATADHYARWAEDGSVTPGRVAAEASVVLAALGALVAGRDPVHAAAAVRLARSTAPMFAAALQWSAWERVLRQGQEAARISGDVPEEAYFHHEFGVLALCSGSVDRARAELEASIALRGALADKHGAVAGRRALALVEDHTQGFDHVTGTSTPPAGTRVGTAALGQPAGERTEALPTAAERAAANRAAAIESLRAARREGPDSIAGGLSAARAADESSGLRLFDTPAKGEAVGVPDERMPEPLGQRPGVHRKHEGRHRNAVAIGAGALLTAVLGTVVALGSSSGRDDGRGGRTHNEQPDAGGDAGGGDLFTDDPWAGSGDRDGSGGAVGSERREGAGAGARSVSDRSPSSDDPGGRERKASPRPGTPSDDPGTPTDRPTQKPSHPSDSPEPSESSPSESEDPVPTPTSSPSEIVEIPLGE</sequence>
<dbReference type="InterPro" id="IPR027417">
    <property type="entry name" value="P-loop_NTPase"/>
</dbReference>
<dbReference type="Proteomes" id="UP001167160">
    <property type="component" value="Unassembled WGS sequence"/>
</dbReference>
<evidence type="ECO:0000313" key="2">
    <source>
        <dbReference type="EMBL" id="MCM2578152.1"/>
    </source>
</evidence>
<evidence type="ECO:0000313" key="3">
    <source>
        <dbReference type="Proteomes" id="UP001167160"/>
    </source>
</evidence>
<keyword evidence="2" id="KW-0547">Nucleotide-binding</keyword>
<feature type="compositionally biased region" description="Basic and acidic residues" evidence="1">
    <location>
        <begin position="710"/>
        <end position="723"/>
    </location>
</feature>
<organism evidence="2 3">
    <name type="scientific">Streptomyces meridianus</name>
    <dbReference type="NCBI Taxonomy" id="2938945"/>
    <lineage>
        <taxon>Bacteria</taxon>
        <taxon>Bacillati</taxon>
        <taxon>Actinomycetota</taxon>
        <taxon>Actinomycetes</taxon>
        <taxon>Kitasatosporales</taxon>
        <taxon>Streptomycetaceae</taxon>
        <taxon>Streptomyces</taxon>
    </lineage>
</organism>